<keyword evidence="2" id="KW-1185">Reference proteome</keyword>
<accession>A0ACC2IV73</accession>
<proteinExistence type="predicted"/>
<sequence>MSVDGQRLQDFNAGNWQHSGAHVDTTNTSPTIAYPSSGAFQHLPVRRTIAGAPAQAHPNSTKIFLRDLPAHCYTLPSVPLNFTIVEILVFLPNWFKNKGVCARFLNNNLTSNVHFMILEEHRNIKFTNEFERDKARKTLADEYRKTMRMINSGWTKAKHVAPPKWDPMLLSMDGFSPDDVSVSGYRKPPSIPFSDLMAGIKKIPQGTNAGDLTRSIQYTIDNPGNYMFPDDLPNILNHIGRTQVTMFHTDRTIVRRYVENQHMEEETRKASSANTLVSPQGENFLPTQEQFSQTQVLAQQMSGIEVPLFADNGVPKNQVVDHQTHRTHLGDSSEQLEMDNLLRPYQEDNISHLLSQPVPSYAPNHLLRDCIEGNMGFDGSMLARAARFAQRPDQLQTNWLVEHVLMLVDLLDTAQLELLEQAA</sequence>
<name>A0ACC2IV73_9PLEO</name>
<protein>
    <submittedName>
        <fullName evidence="1">Uncharacterized protein</fullName>
    </submittedName>
</protein>
<comment type="caution">
    <text evidence="1">The sequence shown here is derived from an EMBL/GenBank/DDBJ whole genome shotgun (WGS) entry which is preliminary data.</text>
</comment>
<evidence type="ECO:0000313" key="1">
    <source>
        <dbReference type="EMBL" id="KAJ8119050.1"/>
    </source>
</evidence>
<reference evidence="1" key="1">
    <citation type="submission" date="2022-11" db="EMBL/GenBank/DDBJ databases">
        <title>Genome Sequence of Boeremia exigua.</title>
        <authorList>
            <person name="Buettner E."/>
        </authorList>
    </citation>
    <scope>NUCLEOTIDE SEQUENCE</scope>
    <source>
        <strain evidence="1">CU02</strain>
    </source>
</reference>
<evidence type="ECO:0000313" key="2">
    <source>
        <dbReference type="Proteomes" id="UP001153331"/>
    </source>
</evidence>
<gene>
    <name evidence="1" type="ORF">OPT61_g91</name>
</gene>
<organism evidence="1 2">
    <name type="scientific">Boeremia exigua</name>
    <dbReference type="NCBI Taxonomy" id="749465"/>
    <lineage>
        <taxon>Eukaryota</taxon>
        <taxon>Fungi</taxon>
        <taxon>Dikarya</taxon>
        <taxon>Ascomycota</taxon>
        <taxon>Pezizomycotina</taxon>
        <taxon>Dothideomycetes</taxon>
        <taxon>Pleosporomycetidae</taxon>
        <taxon>Pleosporales</taxon>
        <taxon>Pleosporineae</taxon>
        <taxon>Didymellaceae</taxon>
        <taxon>Boeremia</taxon>
    </lineage>
</organism>
<dbReference type="Proteomes" id="UP001153331">
    <property type="component" value="Unassembled WGS sequence"/>
</dbReference>
<dbReference type="EMBL" id="JAPHNI010000003">
    <property type="protein sequence ID" value="KAJ8119050.1"/>
    <property type="molecule type" value="Genomic_DNA"/>
</dbReference>